<dbReference type="CDD" id="cd07185">
    <property type="entry name" value="OmpA_C-like"/>
    <property type="match status" value="1"/>
</dbReference>
<keyword evidence="12" id="KW-1185">Reference proteome</keyword>
<dbReference type="InterPro" id="IPR025713">
    <property type="entry name" value="MotB-like_N_dom"/>
</dbReference>
<evidence type="ECO:0000256" key="2">
    <source>
        <dbReference type="ARBA" id="ARBA00008914"/>
    </source>
</evidence>
<comment type="subcellular location">
    <subcellularLocation>
        <location evidence="1">Cell membrane</location>
        <topology evidence="1">Single-pass membrane protein</topology>
    </subcellularLocation>
</comment>
<evidence type="ECO:0000259" key="10">
    <source>
        <dbReference type="PROSITE" id="PS51123"/>
    </source>
</evidence>
<evidence type="ECO:0000256" key="1">
    <source>
        <dbReference type="ARBA" id="ARBA00004162"/>
    </source>
</evidence>
<evidence type="ECO:0000256" key="6">
    <source>
        <dbReference type="ARBA" id="ARBA00023136"/>
    </source>
</evidence>
<reference evidence="11 12" key="1">
    <citation type="submission" date="2023-06" db="EMBL/GenBank/DDBJ databases">
        <title>Alkalimonas sp., MEB004 an alkaliphilic bacterium isolated from Lonar Lake, India.</title>
        <authorList>
            <person name="Joshi A."/>
            <person name="Thite S."/>
        </authorList>
    </citation>
    <scope>NUCLEOTIDE SEQUENCE [LARGE SCALE GENOMIC DNA]</scope>
    <source>
        <strain evidence="11 12">MEB004</strain>
    </source>
</reference>
<dbReference type="Pfam" id="PF00691">
    <property type="entry name" value="OmpA"/>
    <property type="match status" value="1"/>
</dbReference>
<evidence type="ECO:0000313" key="11">
    <source>
        <dbReference type="EMBL" id="MEE2025090.1"/>
    </source>
</evidence>
<evidence type="ECO:0000256" key="7">
    <source>
        <dbReference type="PROSITE-ProRule" id="PRU00473"/>
    </source>
</evidence>
<evidence type="ECO:0000256" key="4">
    <source>
        <dbReference type="ARBA" id="ARBA00022692"/>
    </source>
</evidence>
<dbReference type="Proteomes" id="UP001339167">
    <property type="component" value="Unassembled WGS sequence"/>
</dbReference>
<keyword evidence="3" id="KW-1003">Cell membrane</keyword>
<dbReference type="SUPFAM" id="SSF103088">
    <property type="entry name" value="OmpA-like"/>
    <property type="match status" value="1"/>
</dbReference>
<feature type="transmembrane region" description="Helical" evidence="9">
    <location>
        <begin position="20"/>
        <end position="40"/>
    </location>
</feature>
<evidence type="ECO:0000313" key="12">
    <source>
        <dbReference type="Proteomes" id="UP001339167"/>
    </source>
</evidence>
<gene>
    <name evidence="11" type="ORF">QWF21_12625</name>
</gene>
<dbReference type="Gene3D" id="3.30.1330.60">
    <property type="entry name" value="OmpA-like domain"/>
    <property type="match status" value="1"/>
</dbReference>
<dbReference type="EMBL" id="JAUGZK010000009">
    <property type="protein sequence ID" value="MEE2025090.1"/>
    <property type="molecule type" value="Genomic_DNA"/>
</dbReference>
<evidence type="ECO:0000256" key="8">
    <source>
        <dbReference type="SAM" id="MobiDB-lite"/>
    </source>
</evidence>
<comment type="similarity">
    <text evidence="2">Belongs to the MotB family.</text>
</comment>
<dbReference type="Pfam" id="PF13677">
    <property type="entry name" value="MotB_plug"/>
    <property type="match status" value="1"/>
</dbReference>
<dbReference type="PROSITE" id="PS51123">
    <property type="entry name" value="OMPA_2"/>
    <property type="match status" value="1"/>
</dbReference>
<evidence type="ECO:0000256" key="9">
    <source>
        <dbReference type="SAM" id="Phobius"/>
    </source>
</evidence>
<evidence type="ECO:0000256" key="5">
    <source>
        <dbReference type="ARBA" id="ARBA00022989"/>
    </source>
</evidence>
<proteinExistence type="inferred from homology"/>
<protein>
    <submittedName>
        <fullName evidence="11">OmpA family protein</fullName>
    </submittedName>
</protein>
<feature type="domain" description="OmpA-like" evidence="10">
    <location>
        <begin position="144"/>
        <end position="264"/>
    </location>
</feature>
<organism evidence="11 12">
    <name type="scientific">Alkalimonas mucilaginosa</name>
    <dbReference type="NCBI Taxonomy" id="3057676"/>
    <lineage>
        <taxon>Bacteria</taxon>
        <taxon>Pseudomonadati</taxon>
        <taxon>Pseudomonadota</taxon>
        <taxon>Gammaproteobacteria</taxon>
        <taxon>Alkalimonas</taxon>
    </lineage>
</organism>
<accession>A0ABU7JJ24</accession>
<keyword evidence="5 9" id="KW-1133">Transmembrane helix</keyword>
<evidence type="ECO:0000256" key="3">
    <source>
        <dbReference type="ARBA" id="ARBA00022475"/>
    </source>
</evidence>
<dbReference type="PANTHER" id="PTHR30329">
    <property type="entry name" value="STATOR ELEMENT OF FLAGELLAR MOTOR COMPLEX"/>
    <property type="match status" value="1"/>
</dbReference>
<dbReference type="InterPro" id="IPR050330">
    <property type="entry name" value="Bact_OuterMem_StrucFunc"/>
</dbReference>
<name>A0ABU7JJ24_9GAMM</name>
<feature type="region of interest" description="Disordered" evidence="8">
    <location>
        <begin position="307"/>
        <end position="328"/>
    </location>
</feature>
<dbReference type="PANTHER" id="PTHR30329:SF20">
    <property type="entry name" value="EXPORTED PROTEIN"/>
    <property type="match status" value="1"/>
</dbReference>
<comment type="caution">
    <text evidence="11">The sequence shown here is derived from an EMBL/GenBank/DDBJ whole genome shotgun (WGS) entry which is preliminary data.</text>
</comment>
<dbReference type="RefSeq" id="WP_330088411.1">
    <property type="nucleotide sequence ID" value="NZ_JAUGZK010000009.1"/>
</dbReference>
<keyword evidence="4 9" id="KW-0812">Transmembrane</keyword>
<keyword evidence="6 7" id="KW-0472">Membrane</keyword>
<sequence length="328" mass="36376">MYRHKNKHQKVEAEELDRWLVSYADYMTLMFALFVVLYAMSIVKDEEYRALSDTLTKIFERPDRSGTGVEGTSVLLEPGPQSELDLYGASLEPAKGPELVADATELSDVTERLLGSPLSSLETELQEALAHLMEQGLAKVEQDDNWLTIELNSGLLFPSGSATATLSARAVLDEIASIIVPINNFIRVRGYTDDVPINNELFASNWELSVARATSVLRLLQDLAVAPQRMAIEGYGEYYPTADNSTPQGRAENRRVVIAISKYGYRAEDATIDLAEPPTEIPAEVIQQLESMTQDDGSIRVIRLPGGGIRITTRDEEQTEPSQQQQEP</sequence>
<dbReference type="InterPro" id="IPR036737">
    <property type="entry name" value="OmpA-like_sf"/>
</dbReference>
<dbReference type="InterPro" id="IPR006665">
    <property type="entry name" value="OmpA-like"/>
</dbReference>